<dbReference type="InterPro" id="IPR031794">
    <property type="entry name" value="HMMR_C"/>
</dbReference>
<dbReference type="PANTHER" id="PTHR18956">
    <property type="entry name" value="HYALURONAN MEDIATED MOTILITY RECEPTOR"/>
    <property type="match status" value="1"/>
</dbReference>
<evidence type="ECO:0000313" key="6">
    <source>
        <dbReference type="Ensembl" id="ENSCCNP00000013537.1"/>
    </source>
</evidence>
<evidence type="ECO:0000256" key="4">
    <source>
        <dbReference type="SAM" id="Coils"/>
    </source>
</evidence>
<dbReference type="GO" id="GO:0016020">
    <property type="term" value="C:membrane"/>
    <property type="evidence" value="ECO:0007669"/>
    <property type="project" value="TreeGrafter"/>
</dbReference>
<keyword evidence="3" id="KW-0206">Cytoskeleton</keyword>
<accession>A0A8C0WL38</accession>
<feature type="domain" description="Hyaluronan-mediated motility receptor C-terminal" evidence="5">
    <location>
        <begin position="53"/>
        <end position="209"/>
    </location>
</feature>
<evidence type="ECO:0000256" key="2">
    <source>
        <dbReference type="ARBA" id="ARBA00022490"/>
    </source>
</evidence>
<evidence type="ECO:0000259" key="5">
    <source>
        <dbReference type="Pfam" id="PF15908"/>
    </source>
</evidence>
<comment type="subcellular location">
    <subcellularLocation>
        <location evidence="1">Cytoplasm</location>
        <location evidence="1">Cytoskeleton</location>
        <location evidence="1">Spindle</location>
    </subcellularLocation>
</comment>
<dbReference type="AlphaFoldDB" id="A0A8C0WL38"/>
<feature type="coiled-coil region" evidence="4">
    <location>
        <begin position="38"/>
        <end position="176"/>
    </location>
</feature>
<protein>
    <recommendedName>
        <fullName evidence="5">Hyaluronan-mediated motility receptor C-terminal domain-containing protein</fullName>
    </recommendedName>
</protein>
<name>A0A8C0WL38_CASCN</name>
<dbReference type="Ensembl" id="ENSCCNT00000017768.1">
    <property type="protein sequence ID" value="ENSCCNP00000013537.1"/>
    <property type="gene ID" value="ENSCCNG00000014051.1"/>
</dbReference>
<gene>
    <name evidence="6" type="primary">Hmmr</name>
</gene>
<sequence>MFSGFFLSNPRMLVDLQNKSTLKEAEIKEITDSSLKKIMDLQNQLKQQGEDFKKQLEEEEARKSENENKVAELTEEMNKWRLLYEELYNKTKPFQQQLDAFEAEKQALMNEHGATQEQLNKIRDSYAELLGHQNLKQKIKHVVKLKDENSQLKLEISKLRSQLAKKKQSELKLQEELNKVLGIKRFDPSKAFHHECKENFAIKTPLKEGNTNYC</sequence>
<dbReference type="InterPro" id="IPR026203">
    <property type="entry name" value="IHABP"/>
</dbReference>
<proteinExistence type="predicted"/>
<dbReference type="GO" id="GO:0005819">
    <property type="term" value="C:spindle"/>
    <property type="evidence" value="ECO:0007669"/>
    <property type="project" value="UniProtKB-SubCell"/>
</dbReference>
<keyword evidence="4" id="KW-0175">Coiled coil</keyword>
<organism evidence="6">
    <name type="scientific">Castor canadensis</name>
    <name type="common">American beaver</name>
    <dbReference type="NCBI Taxonomy" id="51338"/>
    <lineage>
        <taxon>Eukaryota</taxon>
        <taxon>Metazoa</taxon>
        <taxon>Chordata</taxon>
        <taxon>Craniata</taxon>
        <taxon>Vertebrata</taxon>
        <taxon>Euteleostomi</taxon>
        <taxon>Mammalia</taxon>
        <taxon>Eutheria</taxon>
        <taxon>Euarchontoglires</taxon>
        <taxon>Glires</taxon>
        <taxon>Rodentia</taxon>
        <taxon>Castorimorpha</taxon>
        <taxon>Castoridae</taxon>
        <taxon>Castor</taxon>
    </lineage>
</organism>
<evidence type="ECO:0000256" key="3">
    <source>
        <dbReference type="ARBA" id="ARBA00023212"/>
    </source>
</evidence>
<dbReference type="GO" id="GO:0005540">
    <property type="term" value="F:hyaluronic acid binding"/>
    <property type="evidence" value="ECO:0007669"/>
    <property type="project" value="InterPro"/>
</dbReference>
<dbReference type="Pfam" id="PF15908">
    <property type="entry name" value="HMMR_C"/>
    <property type="match status" value="1"/>
</dbReference>
<keyword evidence="2" id="KW-0963">Cytoplasm</keyword>
<dbReference type="PANTHER" id="PTHR18956:SF6">
    <property type="entry name" value="HYALURONAN MEDIATED MOTILITY RECEPTOR"/>
    <property type="match status" value="1"/>
</dbReference>
<reference evidence="6" key="1">
    <citation type="submission" date="2023-09" db="UniProtKB">
        <authorList>
            <consortium name="Ensembl"/>
        </authorList>
    </citation>
    <scope>IDENTIFICATION</scope>
</reference>
<evidence type="ECO:0000256" key="1">
    <source>
        <dbReference type="ARBA" id="ARBA00004186"/>
    </source>
</evidence>